<comment type="caution">
    <text evidence="2">The sequence shown here is derived from an EMBL/GenBank/DDBJ whole genome shotgun (WGS) entry which is preliminary data.</text>
</comment>
<feature type="domain" description="Thiolase C-terminal" evidence="1">
    <location>
        <begin position="252"/>
        <end position="377"/>
    </location>
</feature>
<keyword evidence="3" id="KW-1185">Reference proteome</keyword>
<organism evidence="2 3">
    <name type="scientific">Yinghuangia soli</name>
    <dbReference type="NCBI Taxonomy" id="2908204"/>
    <lineage>
        <taxon>Bacteria</taxon>
        <taxon>Bacillati</taxon>
        <taxon>Actinomycetota</taxon>
        <taxon>Actinomycetes</taxon>
        <taxon>Kitasatosporales</taxon>
        <taxon>Streptomycetaceae</taxon>
        <taxon>Yinghuangia</taxon>
    </lineage>
</organism>
<dbReference type="PANTHER" id="PTHR42870:SF1">
    <property type="entry name" value="NON-SPECIFIC LIPID-TRANSFER PROTEIN-LIKE 2"/>
    <property type="match status" value="1"/>
</dbReference>
<dbReference type="SUPFAM" id="SSF53901">
    <property type="entry name" value="Thiolase-like"/>
    <property type="match status" value="2"/>
</dbReference>
<dbReference type="AlphaFoldDB" id="A0AA41U6C9"/>
<reference evidence="2" key="1">
    <citation type="submission" date="2022-01" db="EMBL/GenBank/DDBJ databases">
        <title>Genome-Based Taxonomic Classification of the Phylum Actinobacteria.</title>
        <authorList>
            <person name="Gao Y."/>
        </authorList>
    </citation>
    <scope>NUCLEOTIDE SEQUENCE</scope>
    <source>
        <strain evidence="2">KLBMP 8922</strain>
    </source>
</reference>
<dbReference type="PIRSF" id="PIRSF000429">
    <property type="entry name" value="Ac-CoA_Ac_transf"/>
    <property type="match status" value="1"/>
</dbReference>
<dbReference type="CDD" id="cd00829">
    <property type="entry name" value="SCP-x_thiolase"/>
    <property type="match status" value="1"/>
</dbReference>
<evidence type="ECO:0000313" key="2">
    <source>
        <dbReference type="EMBL" id="MCF2530864.1"/>
    </source>
</evidence>
<protein>
    <submittedName>
        <fullName evidence="2">Lipid-transfer protein</fullName>
    </submittedName>
</protein>
<dbReference type="Pfam" id="PF22691">
    <property type="entry name" value="Thiolase_C_1"/>
    <property type="match status" value="1"/>
</dbReference>
<dbReference type="Gene3D" id="3.40.47.10">
    <property type="match status" value="1"/>
</dbReference>
<proteinExistence type="predicted"/>
<gene>
    <name evidence="2" type="ORF">LZ495_27130</name>
</gene>
<dbReference type="EMBL" id="JAKFHA010000019">
    <property type="protein sequence ID" value="MCF2530864.1"/>
    <property type="molecule type" value="Genomic_DNA"/>
</dbReference>
<dbReference type="GO" id="GO:0016747">
    <property type="term" value="F:acyltransferase activity, transferring groups other than amino-acyl groups"/>
    <property type="evidence" value="ECO:0007669"/>
    <property type="project" value="InterPro"/>
</dbReference>
<dbReference type="InterPro" id="IPR016039">
    <property type="entry name" value="Thiolase-like"/>
</dbReference>
<sequence length="405" mass="42369">MMLRDRTAVAGVGWTEYAKNSGVSTLTLALRAIGSALDDAGIRHSDVDGVACHRVGDSVQAVLVAQALGIKDLRYHLDMFGGGGTSHQVVAHAAMAVATGMAETVVCWRAVNARSEFRMGGTGRAAPDALEFQYQLPYGYATPPQQYAMLARAWMHARDAKPEDLGRVAIAQREHARLSPRAMMRTPLDMDAYLASRWIAEPLRLYDCCLETDAAVAVVVTSAERARDLAQPPVLIAGAATGGGHTLFSNGRADATVSAAAELAPRLYAAAGIGPREVDVAQLYDAFTFLVPLQLEDYGLVERGETGGFYADGHASLGGLLPVNTHGGHLSEGYVHGLNHVAEAVTQLRGAAGARQVAGAEVALTTGQPGYVGGTCSALILRRDGDPVHSSGQATAPMGNEGNGA</sequence>
<dbReference type="InterPro" id="IPR002155">
    <property type="entry name" value="Thiolase"/>
</dbReference>
<evidence type="ECO:0000313" key="3">
    <source>
        <dbReference type="Proteomes" id="UP001165378"/>
    </source>
</evidence>
<accession>A0AA41U6C9</accession>
<dbReference type="PANTHER" id="PTHR42870">
    <property type="entry name" value="ACETYL-COA C-ACETYLTRANSFERASE"/>
    <property type="match status" value="1"/>
</dbReference>
<evidence type="ECO:0000259" key="1">
    <source>
        <dbReference type="Pfam" id="PF22691"/>
    </source>
</evidence>
<dbReference type="RefSeq" id="WP_235055533.1">
    <property type="nucleotide sequence ID" value="NZ_JAKFHA010000019.1"/>
</dbReference>
<dbReference type="InterPro" id="IPR055140">
    <property type="entry name" value="Thiolase_C_2"/>
</dbReference>
<dbReference type="Proteomes" id="UP001165378">
    <property type="component" value="Unassembled WGS sequence"/>
</dbReference>
<name>A0AA41U6C9_9ACTN</name>